<gene>
    <name evidence="2" type="ORF">CBM2594_A60002</name>
</gene>
<dbReference type="Gene3D" id="3.90.1680.10">
    <property type="entry name" value="SOS response associated peptidase-like"/>
    <property type="match status" value="1"/>
</dbReference>
<dbReference type="SUPFAM" id="SSF143081">
    <property type="entry name" value="BB1717-like"/>
    <property type="match status" value="1"/>
</dbReference>
<dbReference type="InterPro" id="IPR036590">
    <property type="entry name" value="SRAP-like"/>
</dbReference>
<name>A0A7Z7J7N5_9BURK</name>
<accession>A0A7Z7J7N5</accession>
<proteinExistence type="predicted"/>
<feature type="region of interest" description="Disordered" evidence="1">
    <location>
        <begin position="155"/>
        <end position="175"/>
    </location>
</feature>
<comment type="caution">
    <text evidence="2">The sequence shown here is derived from an EMBL/GenBank/DDBJ whole genome shotgun (WGS) entry which is preliminary data.</text>
</comment>
<organism evidence="2">
    <name type="scientific">Cupriavidus taiwanensis</name>
    <dbReference type="NCBI Taxonomy" id="164546"/>
    <lineage>
        <taxon>Bacteria</taxon>
        <taxon>Pseudomonadati</taxon>
        <taxon>Pseudomonadota</taxon>
        <taxon>Betaproteobacteria</taxon>
        <taxon>Burkholderiales</taxon>
        <taxon>Burkholderiaceae</taxon>
        <taxon>Cupriavidus</taxon>
    </lineage>
</organism>
<evidence type="ECO:0000313" key="2">
    <source>
        <dbReference type="EMBL" id="SPC15229.1"/>
    </source>
</evidence>
<dbReference type="Pfam" id="PF02586">
    <property type="entry name" value="SRAP"/>
    <property type="match status" value="1"/>
</dbReference>
<sequence length="175" mass="19609">MATFGLVPRSRHVHGAKDFEMMNVRAEYVGDKRGSCSAWHRTQLCVVPALAIYEPCYVAGQGWVRYRIWLPDEPAIGVAGLWRQWPDGSYSFAMFTVSAPGHAVMKLMHTPGKEKRSVVMIPRLQWDAWLACRDPELARSFMTLYPAEKMMATPAPLAPMPAEEPGTTDVDSPSR</sequence>
<dbReference type="Proteomes" id="UP000257139">
    <property type="component" value="Chromosome CBM2594_a"/>
</dbReference>
<dbReference type="InterPro" id="IPR003738">
    <property type="entry name" value="SRAP"/>
</dbReference>
<dbReference type="GO" id="GO:0106300">
    <property type="term" value="P:protein-DNA covalent cross-linking repair"/>
    <property type="evidence" value="ECO:0007669"/>
    <property type="project" value="InterPro"/>
</dbReference>
<evidence type="ECO:0000256" key="1">
    <source>
        <dbReference type="SAM" id="MobiDB-lite"/>
    </source>
</evidence>
<dbReference type="AlphaFoldDB" id="A0A7Z7J7N5"/>
<reference evidence="2" key="1">
    <citation type="submission" date="2018-01" db="EMBL/GenBank/DDBJ databases">
        <authorList>
            <person name="Clerissi C."/>
        </authorList>
    </citation>
    <scope>NUCLEOTIDE SEQUENCE [LARGE SCALE GENOMIC DNA]</scope>
    <source>
        <strain evidence="2">Cupriavidus taiwanensis STM 6021</strain>
    </source>
</reference>
<dbReference type="GO" id="GO:0003697">
    <property type="term" value="F:single-stranded DNA binding"/>
    <property type="evidence" value="ECO:0007669"/>
    <property type="project" value="InterPro"/>
</dbReference>
<protein>
    <recommendedName>
        <fullName evidence="3">Abasic site processing protein</fullName>
    </recommendedName>
</protein>
<dbReference type="EMBL" id="OGUU01000010">
    <property type="protein sequence ID" value="SPC15229.1"/>
    <property type="molecule type" value="Genomic_DNA"/>
</dbReference>
<evidence type="ECO:0008006" key="3">
    <source>
        <dbReference type="Google" id="ProtNLM"/>
    </source>
</evidence>